<dbReference type="Pfam" id="PF04654">
    <property type="entry name" value="DUF599"/>
    <property type="match status" value="1"/>
</dbReference>
<feature type="transmembrane region" description="Helical" evidence="1">
    <location>
        <begin position="6"/>
        <end position="28"/>
    </location>
</feature>
<accession>A0ABY2X804</accession>
<dbReference type="EMBL" id="VCPC01000003">
    <property type="protein sequence ID" value="TMV11931.1"/>
    <property type="molecule type" value="Genomic_DNA"/>
</dbReference>
<evidence type="ECO:0000256" key="1">
    <source>
        <dbReference type="SAM" id="Phobius"/>
    </source>
</evidence>
<sequence>MRWSDVLAVFSWADAAALALLWLCYLAIGWRIEHPSKARPSVSILMQGFRREWMQQMVTRQPRIFDAHLLGTLRQGASFFASASMIAIGGGLALIGNTDPLAGLAEDLTLGDTPPLVWEIKILVIVLFQANAFLKYVWAHRLFGYCAVAMAAVPNDPEHGQAAPRARQAAELNITAARSFNRGMRATYFALAVCAWLIGPAMLALAALATVAMLWRREFASHSRSVLLSSPPEPRGAGNGI</sequence>
<keyword evidence="1" id="KW-1133">Transmembrane helix</keyword>
<organism evidence="2 3">
    <name type="scientific">Arenibacterium halophilum</name>
    <dbReference type="NCBI Taxonomy" id="2583821"/>
    <lineage>
        <taxon>Bacteria</taxon>
        <taxon>Pseudomonadati</taxon>
        <taxon>Pseudomonadota</taxon>
        <taxon>Alphaproteobacteria</taxon>
        <taxon>Rhodobacterales</taxon>
        <taxon>Paracoccaceae</taxon>
        <taxon>Arenibacterium</taxon>
    </lineage>
</organism>
<keyword evidence="3" id="KW-1185">Reference proteome</keyword>
<dbReference type="PANTHER" id="PTHR31881:SF6">
    <property type="entry name" value="OS09G0494600 PROTEIN"/>
    <property type="match status" value="1"/>
</dbReference>
<feature type="transmembrane region" description="Helical" evidence="1">
    <location>
        <begin position="188"/>
        <end position="215"/>
    </location>
</feature>
<feature type="transmembrane region" description="Helical" evidence="1">
    <location>
        <begin position="116"/>
        <end position="134"/>
    </location>
</feature>
<reference evidence="2 3" key="1">
    <citation type="submission" date="2019-05" db="EMBL/GenBank/DDBJ databases">
        <title>Marivita sp. nov. isolated from sea sediment.</title>
        <authorList>
            <person name="Kim W."/>
        </authorList>
    </citation>
    <scope>NUCLEOTIDE SEQUENCE [LARGE SCALE GENOMIC DNA]</scope>
    <source>
        <strain evidence="2 3">CAU 1492</strain>
    </source>
</reference>
<dbReference type="PANTHER" id="PTHR31881">
    <property type="match status" value="1"/>
</dbReference>
<keyword evidence="1" id="KW-0812">Transmembrane</keyword>
<dbReference type="RefSeq" id="WP_138864990.1">
    <property type="nucleotide sequence ID" value="NZ_VCPC01000003.1"/>
</dbReference>
<name>A0ABY2X804_9RHOB</name>
<evidence type="ECO:0000313" key="3">
    <source>
        <dbReference type="Proteomes" id="UP001191082"/>
    </source>
</evidence>
<keyword evidence="1" id="KW-0472">Membrane</keyword>
<comment type="caution">
    <text evidence="2">The sequence shown here is derived from an EMBL/GenBank/DDBJ whole genome shotgun (WGS) entry which is preliminary data.</text>
</comment>
<dbReference type="Proteomes" id="UP001191082">
    <property type="component" value="Unassembled WGS sequence"/>
</dbReference>
<proteinExistence type="predicted"/>
<dbReference type="InterPro" id="IPR006747">
    <property type="entry name" value="DUF599"/>
</dbReference>
<feature type="transmembrane region" description="Helical" evidence="1">
    <location>
        <begin position="77"/>
        <end position="96"/>
    </location>
</feature>
<protein>
    <submittedName>
        <fullName evidence="2">DUF599 domain-containing protein</fullName>
    </submittedName>
</protein>
<gene>
    <name evidence="2" type="ORF">FGK64_13460</name>
</gene>
<evidence type="ECO:0000313" key="2">
    <source>
        <dbReference type="EMBL" id="TMV11931.1"/>
    </source>
</evidence>